<dbReference type="EMBL" id="JAGSPB010000001">
    <property type="protein sequence ID" value="MBV7265325.1"/>
    <property type="molecule type" value="Genomic_DNA"/>
</dbReference>
<keyword evidence="2" id="KW-1185">Reference proteome</keyword>
<evidence type="ECO:0000313" key="2">
    <source>
        <dbReference type="Proteomes" id="UP000699975"/>
    </source>
</evidence>
<comment type="caution">
    <text evidence="1">The sequence shown here is derived from an EMBL/GenBank/DDBJ whole genome shotgun (WGS) entry which is preliminary data.</text>
</comment>
<proteinExistence type="predicted"/>
<dbReference type="RefSeq" id="WP_218315799.1">
    <property type="nucleotide sequence ID" value="NZ_JAGSPB010000001.1"/>
</dbReference>
<protein>
    <recommendedName>
        <fullName evidence="3">SnoaL-like domain-containing protein</fullName>
    </recommendedName>
</protein>
<organism evidence="1 2">
    <name type="scientific">Erythrobacter ani</name>
    <dbReference type="NCBI Taxonomy" id="2827235"/>
    <lineage>
        <taxon>Bacteria</taxon>
        <taxon>Pseudomonadati</taxon>
        <taxon>Pseudomonadota</taxon>
        <taxon>Alphaproteobacteria</taxon>
        <taxon>Sphingomonadales</taxon>
        <taxon>Erythrobacteraceae</taxon>
        <taxon>Erythrobacter/Porphyrobacter group</taxon>
        <taxon>Erythrobacter</taxon>
    </lineage>
</organism>
<accession>A0ABS6SJX4</accession>
<gene>
    <name evidence="1" type="ORF">KCG45_03980</name>
</gene>
<evidence type="ECO:0000313" key="1">
    <source>
        <dbReference type="EMBL" id="MBV7265325.1"/>
    </source>
</evidence>
<reference evidence="1 2" key="1">
    <citation type="submission" date="2021-04" db="EMBL/GenBank/DDBJ databases">
        <authorList>
            <person name="Pira H."/>
            <person name="Risdian C."/>
            <person name="Wink J."/>
        </authorList>
    </citation>
    <scope>NUCLEOTIDE SEQUENCE [LARGE SCALE GENOMIC DNA]</scope>
    <source>
        <strain evidence="1 2">WH131</strain>
    </source>
</reference>
<evidence type="ECO:0008006" key="3">
    <source>
        <dbReference type="Google" id="ProtNLM"/>
    </source>
</evidence>
<sequence>MKMSSGALESLDAFIEKWRASLSEQAQIAFETRMLDDVSGLHSAIADHFAASLGLKSIGANWELLDPSGDEAVPRSAIAAFQEAFAKNMALPGTQWLGESRARECGRDFLGAFDPASRTIVTNRMYFGWHPLTDAQMEWAFIGFDDRAIALLLAVTAD</sequence>
<name>A0ABS6SJX4_9SPHN</name>
<dbReference type="Proteomes" id="UP000699975">
    <property type="component" value="Unassembled WGS sequence"/>
</dbReference>